<comment type="caution">
    <text evidence="4">The sequence shown here is derived from an EMBL/GenBank/DDBJ whole genome shotgun (WGS) entry which is preliminary data.</text>
</comment>
<sequence>MSKPLISVIIPVYNVETYLEACIKSVLMQSYDDLEILLVNDGSSDTSGEICDLYAEKDSRIKTIHKKNGGLSSARNTGLDHAAGEFICFVDSDDIIHPQFISILFGSLDGSDMAFCSYQTFEEDTPKDFHILDDFAAKTYQGQDMLSQIFSFKYPLLVIACNKIYKRQIWERIRFPLNKIHEDEFVVHLILDQCHFIKFVNHPLYYYRQRAGSVMTAASNRNAILNKMEAFALRRDFFLDRDMESDAQKLNDEILYRCLMATVDKDNPIWQDIGIRTIIFKSGLPVKARILLLVKKKLYGIYLILVGLLRKKKL</sequence>
<dbReference type="Gene3D" id="3.90.550.10">
    <property type="entry name" value="Spore Coat Polysaccharide Biosynthesis Protein SpsA, Chain A"/>
    <property type="match status" value="1"/>
</dbReference>
<dbReference type="InterPro" id="IPR001173">
    <property type="entry name" value="Glyco_trans_2-like"/>
</dbReference>
<evidence type="ECO:0000259" key="3">
    <source>
        <dbReference type="Pfam" id="PF00535"/>
    </source>
</evidence>
<evidence type="ECO:0000256" key="2">
    <source>
        <dbReference type="ARBA" id="ARBA00022679"/>
    </source>
</evidence>
<dbReference type="EMBL" id="JBHUPB010000004">
    <property type="protein sequence ID" value="MFD2966830.1"/>
    <property type="molecule type" value="Genomic_DNA"/>
</dbReference>
<protein>
    <submittedName>
        <fullName evidence="4">Glycosyltransferase family 2 protein</fullName>
    </submittedName>
</protein>
<dbReference type="Proteomes" id="UP001597525">
    <property type="component" value="Unassembled WGS sequence"/>
</dbReference>
<gene>
    <name evidence="4" type="ORF">ACFS7Y_05505</name>
</gene>
<evidence type="ECO:0000256" key="1">
    <source>
        <dbReference type="ARBA" id="ARBA00022676"/>
    </source>
</evidence>
<reference evidence="5" key="1">
    <citation type="journal article" date="2019" name="Int. J. Syst. Evol. Microbiol.">
        <title>The Global Catalogue of Microorganisms (GCM) 10K type strain sequencing project: providing services to taxonomists for standard genome sequencing and annotation.</title>
        <authorList>
            <consortium name="The Broad Institute Genomics Platform"/>
            <consortium name="The Broad Institute Genome Sequencing Center for Infectious Disease"/>
            <person name="Wu L."/>
            <person name="Ma J."/>
        </authorList>
    </citation>
    <scope>NUCLEOTIDE SEQUENCE [LARGE SCALE GENOMIC DNA]</scope>
    <source>
        <strain evidence="5">KCTC 22814</strain>
    </source>
</reference>
<accession>A0ABW6BDQ9</accession>
<proteinExistence type="predicted"/>
<keyword evidence="1" id="KW-0328">Glycosyltransferase</keyword>
<feature type="domain" description="Glycosyltransferase 2-like" evidence="3">
    <location>
        <begin position="7"/>
        <end position="134"/>
    </location>
</feature>
<keyword evidence="5" id="KW-1185">Reference proteome</keyword>
<dbReference type="PANTHER" id="PTHR22916:SF51">
    <property type="entry name" value="GLYCOSYLTRANSFERASE EPSH-RELATED"/>
    <property type="match status" value="1"/>
</dbReference>
<dbReference type="InterPro" id="IPR029044">
    <property type="entry name" value="Nucleotide-diphossugar_trans"/>
</dbReference>
<dbReference type="CDD" id="cd00761">
    <property type="entry name" value="Glyco_tranf_GTA_type"/>
    <property type="match status" value="1"/>
</dbReference>
<evidence type="ECO:0000313" key="5">
    <source>
        <dbReference type="Proteomes" id="UP001597525"/>
    </source>
</evidence>
<dbReference type="Pfam" id="PF00535">
    <property type="entry name" value="Glycos_transf_2"/>
    <property type="match status" value="1"/>
</dbReference>
<dbReference type="PANTHER" id="PTHR22916">
    <property type="entry name" value="GLYCOSYLTRANSFERASE"/>
    <property type="match status" value="1"/>
</dbReference>
<dbReference type="SUPFAM" id="SSF53448">
    <property type="entry name" value="Nucleotide-diphospho-sugar transferases"/>
    <property type="match status" value="1"/>
</dbReference>
<dbReference type="RefSeq" id="WP_320182529.1">
    <property type="nucleotide sequence ID" value="NZ_CP138332.1"/>
</dbReference>
<name>A0ABW6BDQ9_9SPHI</name>
<organism evidence="4 5">
    <name type="scientific">Sphingobacterium bambusae</name>
    <dbReference type="NCBI Taxonomy" id="662858"/>
    <lineage>
        <taxon>Bacteria</taxon>
        <taxon>Pseudomonadati</taxon>
        <taxon>Bacteroidota</taxon>
        <taxon>Sphingobacteriia</taxon>
        <taxon>Sphingobacteriales</taxon>
        <taxon>Sphingobacteriaceae</taxon>
        <taxon>Sphingobacterium</taxon>
    </lineage>
</organism>
<evidence type="ECO:0000313" key="4">
    <source>
        <dbReference type="EMBL" id="MFD2966830.1"/>
    </source>
</evidence>
<keyword evidence="2" id="KW-0808">Transferase</keyword>